<feature type="binding site" evidence="5">
    <location>
        <begin position="68"/>
        <end position="70"/>
    </location>
    <ligand>
        <name>substrate</name>
    </ligand>
</feature>
<feature type="binding site" evidence="5">
    <location>
        <position position="123"/>
    </location>
    <ligand>
        <name>substrate</name>
    </ligand>
</feature>
<comment type="caution">
    <text evidence="8">The sequence shown here is derived from an EMBL/GenBank/DDBJ whole genome shotgun (WGS) entry which is preliminary data.</text>
</comment>
<evidence type="ECO:0000256" key="5">
    <source>
        <dbReference type="PIRSR" id="PIRSR604574-1"/>
    </source>
</evidence>
<evidence type="ECO:0000256" key="6">
    <source>
        <dbReference type="PIRSR" id="PIRSR604574-2"/>
    </source>
</evidence>
<feature type="binding site" evidence="6">
    <location>
        <position position="121"/>
    </location>
    <ligand>
        <name>Fe cation</name>
        <dbReference type="ChEBI" id="CHEBI:24875"/>
        <note>catalytic</note>
    </ligand>
</feature>
<dbReference type="PANTHER" id="PTHR16557:SF2">
    <property type="entry name" value="NUCLEIC ACID DIOXYGENASE ALKBH1"/>
    <property type="match status" value="1"/>
</dbReference>
<dbReference type="AlphaFoldDB" id="A0A4R6YIQ1"/>
<dbReference type="GO" id="GO:0035516">
    <property type="term" value="F:broad specificity oxidative DNA demethylase activity"/>
    <property type="evidence" value="ECO:0007669"/>
    <property type="project" value="TreeGrafter"/>
</dbReference>
<dbReference type="Pfam" id="PF13532">
    <property type="entry name" value="2OG-FeII_Oxy_2"/>
    <property type="match status" value="1"/>
</dbReference>
<keyword evidence="2 8" id="KW-0223">Dioxygenase</keyword>
<dbReference type="GO" id="GO:0035513">
    <property type="term" value="P:oxidative RNA demethylation"/>
    <property type="evidence" value="ECO:0007669"/>
    <property type="project" value="TreeGrafter"/>
</dbReference>
<dbReference type="PROSITE" id="PS51471">
    <property type="entry name" value="FE2OG_OXY"/>
    <property type="match status" value="1"/>
</dbReference>
<feature type="binding site" evidence="5">
    <location>
        <position position="60"/>
    </location>
    <ligand>
        <name>substrate</name>
    </ligand>
</feature>
<dbReference type="InterPro" id="IPR027450">
    <property type="entry name" value="AlkB-like"/>
</dbReference>
<evidence type="ECO:0000256" key="2">
    <source>
        <dbReference type="ARBA" id="ARBA00022964"/>
    </source>
</evidence>
<dbReference type="InterPro" id="IPR004574">
    <property type="entry name" value="Alkb"/>
</dbReference>
<dbReference type="InterPro" id="IPR037151">
    <property type="entry name" value="AlkB-like_sf"/>
</dbReference>
<evidence type="ECO:0000256" key="4">
    <source>
        <dbReference type="ARBA" id="ARBA00023004"/>
    </source>
</evidence>
<feature type="binding site" evidence="6">
    <location>
        <position position="175"/>
    </location>
    <ligand>
        <name>Fe cation</name>
        <dbReference type="ChEBI" id="CHEBI:24875"/>
        <note>catalytic</note>
    </ligand>
</feature>
<name>A0A4R6YIQ1_9HYPH</name>
<keyword evidence="4 6" id="KW-0408">Iron</keyword>
<comment type="cofactor">
    <cofactor evidence="6">
        <name>Fe(2+)</name>
        <dbReference type="ChEBI" id="CHEBI:29033"/>
    </cofactor>
    <text evidence="6">Binds 1 Fe(2+) ion per subunit.</text>
</comment>
<dbReference type="RefSeq" id="WP_035027150.1">
    <property type="nucleotide sequence ID" value="NZ_KK073889.1"/>
</dbReference>
<protein>
    <submittedName>
        <fullName evidence="8">DNA-N1-methyladenine dioxygenase</fullName>
    </submittedName>
</protein>
<organism evidence="8 9">
    <name type="scientific">Aquamicrobium defluvii</name>
    <dbReference type="NCBI Taxonomy" id="69279"/>
    <lineage>
        <taxon>Bacteria</taxon>
        <taxon>Pseudomonadati</taxon>
        <taxon>Pseudomonadota</taxon>
        <taxon>Alphaproteobacteria</taxon>
        <taxon>Hyphomicrobiales</taxon>
        <taxon>Phyllobacteriaceae</taxon>
        <taxon>Aquamicrobium</taxon>
    </lineage>
</organism>
<reference evidence="8 9" key="1">
    <citation type="submission" date="2019-03" db="EMBL/GenBank/DDBJ databases">
        <title>Genomic Encyclopedia of Type Strains, Phase IV (KMG-IV): sequencing the most valuable type-strain genomes for metagenomic binning, comparative biology and taxonomic classification.</title>
        <authorList>
            <person name="Goeker M."/>
        </authorList>
    </citation>
    <scope>NUCLEOTIDE SEQUENCE [LARGE SCALE GENOMIC DNA]</scope>
    <source>
        <strain evidence="8 9">DSM 11603</strain>
    </source>
</reference>
<feature type="binding site" evidence="5">
    <location>
        <begin position="108"/>
        <end position="110"/>
    </location>
    <ligand>
        <name>2-oxoglutarate</name>
        <dbReference type="ChEBI" id="CHEBI:16810"/>
    </ligand>
</feature>
<sequence>MPTLPEGVRHFPLYLSPQRQAALVDEIRQIVQEAPLFVPAMPRTGKEMSVRMTNCGELGWVTDRERGYRYQPTHPVTGVPWPPIPETLLGIWRDVSGHEKPPQACLVNFYDEKARMGLHQDRDETDFSAPVVSVSLGDDCRFRVGTAKRGGATASVRLASGDVLVLGGQSRLAYHGVDRIYSQTSPLLKNGGRINLTLRRVTA</sequence>
<evidence type="ECO:0000256" key="3">
    <source>
        <dbReference type="ARBA" id="ARBA00023002"/>
    </source>
</evidence>
<keyword evidence="9" id="KW-1185">Reference proteome</keyword>
<keyword evidence="1 6" id="KW-0479">Metal-binding</keyword>
<dbReference type="Proteomes" id="UP000294958">
    <property type="component" value="Unassembled WGS sequence"/>
</dbReference>
<dbReference type="GO" id="GO:0005737">
    <property type="term" value="C:cytoplasm"/>
    <property type="evidence" value="ECO:0007669"/>
    <property type="project" value="TreeGrafter"/>
</dbReference>
<evidence type="ECO:0000259" key="7">
    <source>
        <dbReference type="PROSITE" id="PS51471"/>
    </source>
</evidence>
<gene>
    <name evidence="8" type="ORF">DES43_10471</name>
</gene>
<accession>A0A4R6YIQ1</accession>
<feature type="binding site" evidence="6">
    <location>
        <position position="119"/>
    </location>
    <ligand>
        <name>Fe cation</name>
        <dbReference type="ChEBI" id="CHEBI:24875"/>
        <note>catalytic</note>
    </ligand>
</feature>
<feature type="domain" description="Fe2OG dioxygenase" evidence="7">
    <location>
        <begin position="101"/>
        <end position="202"/>
    </location>
</feature>
<dbReference type="InterPro" id="IPR005123">
    <property type="entry name" value="Oxoglu/Fe-dep_dioxygenase_dom"/>
</dbReference>
<evidence type="ECO:0000256" key="1">
    <source>
        <dbReference type="ARBA" id="ARBA00022723"/>
    </source>
</evidence>
<evidence type="ECO:0000313" key="9">
    <source>
        <dbReference type="Proteomes" id="UP000294958"/>
    </source>
</evidence>
<feature type="binding site" evidence="5">
    <location>
        <position position="149"/>
    </location>
    <ligand>
        <name>substrate</name>
    </ligand>
</feature>
<dbReference type="GO" id="GO:0035515">
    <property type="term" value="F:oxidative RNA demethylase activity"/>
    <property type="evidence" value="ECO:0007669"/>
    <property type="project" value="TreeGrafter"/>
</dbReference>
<dbReference type="Gene3D" id="2.60.120.590">
    <property type="entry name" value="Alpha-ketoglutarate-dependent dioxygenase AlkB-like"/>
    <property type="match status" value="1"/>
</dbReference>
<dbReference type="GO" id="GO:0008198">
    <property type="term" value="F:ferrous iron binding"/>
    <property type="evidence" value="ECO:0007669"/>
    <property type="project" value="TreeGrafter"/>
</dbReference>
<dbReference type="PANTHER" id="PTHR16557">
    <property type="entry name" value="ALKYLATED DNA REPAIR PROTEIN ALKB-RELATED"/>
    <property type="match status" value="1"/>
</dbReference>
<dbReference type="SUPFAM" id="SSF51197">
    <property type="entry name" value="Clavaminate synthase-like"/>
    <property type="match status" value="1"/>
</dbReference>
<evidence type="ECO:0000313" key="8">
    <source>
        <dbReference type="EMBL" id="TDR36760.1"/>
    </source>
</evidence>
<keyword evidence="3" id="KW-0560">Oxidoreductase</keyword>
<feature type="binding site" evidence="5">
    <location>
        <begin position="193"/>
        <end position="199"/>
    </location>
    <ligand>
        <name>2-oxoglutarate</name>
        <dbReference type="ChEBI" id="CHEBI:16810"/>
    </ligand>
</feature>
<dbReference type="OrthoDB" id="9796932at2"/>
<dbReference type="EMBL" id="SNZF01000004">
    <property type="protein sequence ID" value="TDR36760.1"/>
    <property type="molecule type" value="Genomic_DNA"/>
</dbReference>
<proteinExistence type="predicted"/>